<dbReference type="InterPro" id="IPR051091">
    <property type="entry name" value="O-Glucosyltr/Glycosyltrsf_90"/>
</dbReference>
<dbReference type="SMART" id="SM00672">
    <property type="entry name" value="CAP10"/>
    <property type="match status" value="1"/>
</dbReference>
<reference evidence="6" key="1">
    <citation type="journal article" date="2023" name="GigaByte">
        <title>Genome assembly of the bearded iris, Iris pallida Lam.</title>
        <authorList>
            <person name="Bruccoleri R.E."/>
            <person name="Oakeley E.J."/>
            <person name="Faust A.M.E."/>
            <person name="Altorfer M."/>
            <person name="Dessus-Babus S."/>
            <person name="Burckhardt D."/>
            <person name="Oertli M."/>
            <person name="Naumann U."/>
            <person name="Petersen F."/>
            <person name="Wong J."/>
        </authorList>
    </citation>
    <scope>NUCLEOTIDE SEQUENCE</scope>
    <source>
        <strain evidence="6">GSM-AAB239-AS_SAM_17_03QT</strain>
    </source>
</reference>
<keyword evidence="2" id="KW-0808">Transferase</keyword>
<evidence type="ECO:0000313" key="7">
    <source>
        <dbReference type="Proteomes" id="UP001140949"/>
    </source>
</evidence>
<organism evidence="6 7">
    <name type="scientific">Iris pallida</name>
    <name type="common">Sweet iris</name>
    <dbReference type="NCBI Taxonomy" id="29817"/>
    <lineage>
        <taxon>Eukaryota</taxon>
        <taxon>Viridiplantae</taxon>
        <taxon>Streptophyta</taxon>
        <taxon>Embryophyta</taxon>
        <taxon>Tracheophyta</taxon>
        <taxon>Spermatophyta</taxon>
        <taxon>Magnoliopsida</taxon>
        <taxon>Liliopsida</taxon>
        <taxon>Asparagales</taxon>
        <taxon>Iridaceae</taxon>
        <taxon>Iridoideae</taxon>
        <taxon>Irideae</taxon>
        <taxon>Iris</taxon>
    </lineage>
</organism>
<dbReference type="PANTHER" id="PTHR12203">
    <property type="entry name" value="KDEL LYS-ASP-GLU-LEU CONTAINING - RELATED"/>
    <property type="match status" value="1"/>
</dbReference>
<keyword evidence="4" id="KW-0472">Membrane</keyword>
<protein>
    <recommendedName>
        <fullName evidence="5">Glycosyl transferase CAP10 domain-containing protein</fullName>
    </recommendedName>
</protein>
<evidence type="ECO:0000256" key="4">
    <source>
        <dbReference type="SAM" id="Phobius"/>
    </source>
</evidence>
<keyword evidence="4" id="KW-0812">Transmembrane</keyword>
<accession>A0AAX6DGD4</accession>
<dbReference type="AlphaFoldDB" id="A0AAX6DGD4"/>
<dbReference type="EMBL" id="JANAVB010045019">
    <property type="protein sequence ID" value="KAJ6790811.1"/>
    <property type="molecule type" value="Genomic_DNA"/>
</dbReference>
<comment type="similarity">
    <text evidence="1">Belongs to the glycosyltransferase 90 family.</text>
</comment>
<proteinExistence type="inferred from homology"/>
<keyword evidence="4" id="KW-1133">Transmembrane helix</keyword>
<name>A0AAX6DGD4_IRIPA</name>
<dbReference type="Pfam" id="PF05686">
    <property type="entry name" value="Glyco_transf_90"/>
    <property type="match status" value="1"/>
</dbReference>
<reference evidence="6" key="2">
    <citation type="submission" date="2023-04" db="EMBL/GenBank/DDBJ databases">
        <authorList>
            <person name="Bruccoleri R.E."/>
            <person name="Oakeley E.J."/>
            <person name="Faust A.-M."/>
            <person name="Dessus-Babus S."/>
            <person name="Altorfer M."/>
            <person name="Burckhardt D."/>
            <person name="Oertli M."/>
            <person name="Naumann U."/>
            <person name="Petersen F."/>
            <person name="Wong J."/>
        </authorList>
    </citation>
    <scope>NUCLEOTIDE SEQUENCE</scope>
    <source>
        <strain evidence="6">GSM-AAB239-AS_SAM_17_03QT</strain>
        <tissue evidence="6">Leaf</tissue>
    </source>
</reference>
<keyword evidence="7" id="KW-1185">Reference proteome</keyword>
<dbReference type="Proteomes" id="UP001140949">
    <property type="component" value="Unassembled WGS sequence"/>
</dbReference>
<evidence type="ECO:0000313" key="6">
    <source>
        <dbReference type="EMBL" id="KAJ6790811.1"/>
    </source>
</evidence>
<comment type="caution">
    <text evidence="6">The sequence shown here is derived from an EMBL/GenBank/DDBJ whole genome shotgun (WGS) entry which is preliminary data.</text>
</comment>
<evidence type="ECO:0000256" key="3">
    <source>
        <dbReference type="SAM" id="MobiDB-lite"/>
    </source>
</evidence>
<feature type="domain" description="Glycosyl transferase CAP10" evidence="5">
    <location>
        <begin position="198"/>
        <end position="443"/>
    </location>
</feature>
<feature type="transmembrane region" description="Helical" evidence="4">
    <location>
        <begin position="21"/>
        <end position="42"/>
    </location>
</feature>
<evidence type="ECO:0000256" key="1">
    <source>
        <dbReference type="ARBA" id="ARBA00010118"/>
    </source>
</evidence>
<gene>
    <name evidence="6" type="ORF">M6B38_248505</name>
</gene>
<dbReference type="InterPro" id="IPR006598">
    <property type="entry name" value="CAP10"/>
</dbReference>
<evidence type="ECO:0000256" key="2">
    <source>
        <dbReference type="ARBA" id="ARBA00022679"/>
    </source>
</evidence>
<evidence type="ECO:0000259" key="5">
    <source>
        <dbReference type="SMART" id="SM00672"/>
    </source>
</evidence>
<dbReference type="GO" id="GO:0016740">
    <property type="term" value="F:transferase activity"/>
    <property type="evidence" value="ECO:0007669"/>
    <property type="project" value="UniProtKB-KW"/>
</dbReference>
<dbReference type="PANTHER" id="PTHR12203:SF35">
    <property type="entry name" value="PROTEIN O-GLUCOSYLTRANSFERASE 1"/>
    <property type="match status" value="1"/>
</dbReference>
<sequence length="485" mass="55322">MRSVCFLSSSYCRAMMLLPSLFTLLILFSSLFIILLCIHMAVDDVASRTKTVVGHNLDPTPWHPFNKEEADAHPLLLHASRILQCSYLSCRFPTTAFPSSSDPAAADHHHHKRKKNINSSSSTCPSFFRSSIHRDLEPWSRSGITPAILAGAQRHASMRIVIMGGRRLYLDLYYACVQSRAMFTVWGLLQLLRRYPGKIPDVDILFDCMDRPTIHRSNYSDVEPPPPLFRYCTTRDHLDIPFPDWSFWGWSEINIKPWDEEFRTIKFGSQAVPWKTKDATAYWKGNPDVQSPIRTALLSCNDTEMWGAQIMRQDWKKESSSGFKNSGLSSQCNHRYKIYAEGYAWSVSLKYILACGSLALIIDPLYEDFFTRGLVPKQNYWPISASNLCESVKSAVDWGNQHPTQAERIGKRGQGLMEELDMDRVYDYMYHLLVEYAKLQVFKPALSPTAQEVCLESILCLANEKQRQLLESSLASSSFSPPCTI</sequence>
<feature type="region of interest" description="Disordered" evidence="3">
    <location>
        <begin position="103"/>
        <end position="123"/>
    </location>
</feature>